<keyword evidence="1" id="KW-0812">Transmembrane</keyword>
<evidence type="ECO:0000256" key="1">
    <source>
        <dbReference type="SAM" id="Phobius"/>
    </source>
</evidence>
<dbReference type="EMBL" id="DVMR01000008">
    <property type="protein sequence ID" value="HIU42741.1"/>
    <property type="molecule type" value="Genomic_DNA"/>
</dbReference>
<protein>
    <submittedName>
        <fullName evidence="2">Uncharacterized protein</fullName>
    </submittedName>
</protein>
<dbReference type="AlphaFoldDB" id="A0A9D1IU22"/>
<feature type="transmembrane region" description="Helical" evidence="1">
    <location>
        <begin position="232"/>
        <end position="254"/>
    </location>
</feature>
<name>A0A9D1IU22_9CLOT</name>
<evidence type="ECO:0000313" key="3">
    <source>
        <dbReference type="Proteomes" id="UP000824073"/>
    </source>
</evidence>
<feature type="transmembrane region" description="Helical" evidence="1">
    <location>
        <begin position="50"/>
        <end position="69"/>
    </location>
</feature>
<feature type="transmembrane region" description="Helical" evidence="1">
    <location>
        <begin position="99"/>
        <end position="124"/>
    </location>
</feature>
<organism evidence="2 3">
    <name type="scientific">Candidatus Ventrousia excrementavium</name>
    <dbReference type="NCBI Taxonomy" id="2840961"/>
    <lineage>
        <taxon>Bacteria</taxon>
        <taxon>Bacillati</taxon>
        <taxon>Bacillota</taxon>
        <taxon>Clostridia</taxon>
        <taxon>Eubacteriales</taxon>
        <taxon>Clostridiaceae</taxon>
        <taxon>Clostridiaceae incertae sedis</taxon>
        <taxon>Candidatus Ventrousia</taxon>
    </lineage>
</organism>
<keyword evidence="1" id="KW-0472">Membrane</keyword>
<gene>
    <name evidence="2" type="ORF">IAB67_00400</name>
</gene>
<proteinExistence type="predicted"/>
<dbReference type="Proteomes" id="UP000824073">
    <property type="component" value="Unassembled WGS sequence"/>
</dbReference>
<feature type="transmembrane region" description="Helical" evidence="1">
    <location>
        <begin position="187"/>
        <end position="212"/>
    </location>
</feature>
<keyword evidence="1" id="KW-1133">Transmembrane helix</keyword>
<comment type="caution">
    <text evidence="2">The sequence shown here is derived from an EMBL/GenBank/DDBJ whole genome shotgun (WGS) entry which is preliminary data.</text>
</comment>
<sequence length="266" mass="29896">MLGKLLKYEVRATGRTFLPLFAVLFLFTVINKIFFIIQPRNFSLPQGISMMVYVITLIGIFVATMLITIQRFYKSLLGDEGYLMFTLPVRPWQLITSKLIVSALWSIVSCVVAVGSIMVMAIGLDDLRAFPAAWRSIWQNMDKWFGLSPLAFFIELILLMLAGLALSILVVYVSIALGHQLNSKKLLGSFGAFLVVTTAIQTVTVVGISLIGHLQDWVGFLDWLGRMNEETLVHMGMWCGIAYEVFFSAVCFFVTNHLLTKHLNLE</sequence>
<accession>A0A9D1IU22</accession>
<feature type="transmembrane region" description="Helical" evidence="1">
    <location>
        <begin position="144"/>
        <end position="175"/>
    </location>
</feature>
<reference evidence="2" key="1">
    <citation type="submission" date="2020-10" db="EMBL/GenBank/DDBJ databases">
        <authorList>
            <person name="Gilroy R."/>
        </authorList>
    </citation>
    <scope>NUCLEOTIDE SEQUENCE</scope>
    <source>
        <strain evidence="2">CHK191-8634</strain>
    </source>
</reference>
<reference evidence="2" key="2">
    <citation type="journal article" date="2021" name="PeerJ">
        <title>Extensive microbial diversity within the chicken gut microbiome revealed by metagenomics and culture.</title>
        <authorList>
            <person name="Gilroy R."/>
            <person name="Ravi A."/>
            <person name="Getino M."/>
            <person name="Pursley I."/>
            <person name="Horton D.L."/>
            <person name="Alikhan N.F."/>
            <person name="Baker D."/>
            <person name="Gharbi K."/>
            <person name="Hall N."/>
            <person name="Watson M."/>
            <person name="Adriaenssens E.M."/>
            <person name="Foster-Nyarko E."/>
            <person name="Jarju S."/>
            <person name="Secka A."/>
            <person name="Antonio M."/>
            <person name="Oren A."/>
            <person name="Chaudhuri R.R."/>
            <person name="La Ragione R."/>
            <person name="Hildebrand F."/>
            <person name="Pallen M.J."/>
        </authorList>
    </citation>
    <scope>NUCLEOTIDE SEQUENCE</scope>
    <source>
        <strain evidence="2">CHK191-8634</strain>
    </source>
</reference>
<evidence type="ECO:0000313" key="2">
    <source>
        <dbReference type="EMBL" id="HIU42741.1"/>
    </source>
</evidence>
<feature type="transmembrane region" description="Helical" evidence="1">
    <location>
        <begin position="20"/>
        <end position="38"/>
    </location>
</feature>